<evidence type="ECO:0000313" key="6">
    <source>
        <dbReference type="EMBL" id="ALC45549.1"/>
    </source>
</evidence>
<dbReference type="OMA" id="WGGFLCI"/>
<dbReference type="OrthoDB" id="7933078at2759"/>
<feature type="transmembrane region" description="Helical" evidence="5">
    <location>
        <begin position="16"/>
        <end position="37"/>
    </location>
</feature>
<reference evidence="6 7" key="1">
    <citation type="submission" date="2015-08" db="EMBL/GenBank/DDBJ databases">
        <title>Ancestral chromatin configuration constrains chromatin evolution on differentiating sex chromosomes in Drosophila.</title>
        <authorList>
            <person name="Zhou Q."/>
            <person name="Bachtrog D."/>
        </authorList>
    </citation>
    <scope>NUCLEOTIDE SEQUENCE [LARGE SCALE GENOMIC DNA]</scope>
    <source>
        <tissue evidence="6">Whole larvae</tissue>
    </source>
</reference>
<proteinExistence type="inferred from homology"/>
<dbReference type="GO" id="GO:0016020">
    <property type="term" value="C:membrane"/>
    <property type="evidence" value="ECO:0007669"/>
    <property type="project" value="UniProtKB-SubCell"/>
</dbReference>
<feature type="transmembrane region" description="Helical" evidence="5">
    <location>
        <begin position="158"/>
        <end position="177"/>
    </location>
</feature>
<gene>
    <name evidence="6" type="ORF">Dbus_chr3Rg299</name>
</gene>
<feature type="transmembrane region" description="Helical" evidence="5">
    <location>
        <begin position="49"/>
        <end position="67"/>
    </location>
</feature>
<dbReference type="AlphaFoldDB" id="A0A0M3QXA9"/>
<evidence type="ECO:0000256" key="3">
    <source>
        <dbReference type="ARBA" id="ARBA00022989"/>
    </source>
</evidence>
<evidence type="ECO:0000313" key="7">
    <source>
        <dbReference type="Proteomes" id="UP000494163"/>
    </source>
</evidence>
<keyword evidence="2 5" id="KW-0812">Transmembrane</keyword>
<feature type="transmembrane region" description="Helical" evidence="5">
    <location>
        <begin position="79"/>
        <end position="99"/>
    </location>
</feature>
<dbReference type="EMBL" id="CP012526">
    <property type="protein sequence ID" value="ALC45549.1"/>
    <property type="molecule type" value="Genomic_DNA"/>
</dbReference>
<evidence type="ECO:0000256" key="1">
    <source>
        <dbReference type="ARBA" id="ARBA00004141"/>
    </source>
</evidence>
<dbReference type="PANTHER" id="PTHR23291">
    <property type="entry name" value="BAX INHIBITOR-RELATED"/>
    <property type="match status" value="1"/>
</dbReference>
<feature type="transmembrane region" description="Helical" evidence="5">
    <location>
        <begin position="131"/>
        <end position="152"/>
    </location>
</feature>
<evidence type="ECO:0000256" key="2">
    <source>
        <dbReference type="ARBA" id="ARBA00022692"/>
    </source>
</evidence>
<name>A0A0M3QXA9_DROBS</name>
<comment type="subcellular location">
    <subcellularLocation>
        <location evidence="1">Membrane</location>
        <topology evidence="1">Multi-pass membrane protein</topology>
    </subcellularLocation>
</comment>
<dbReference type="InterPro" id="IPR006214">
    <property type="entry name" value="Bax_inhibitor_1-related"/>
</dbReference>
<dbReference type="PANTHER" id="PTHR23291:SF47">
    <property type="entry name" value="TRANSMEMBRANE BAX INHIBITOR MOTIF CONTAINING 7"/>
    <property type="match status" value="1"/>
</dbReference>
<dbReference type="CDD" id="cd10428">
    <property type="entry name" value="LFG_like"/>
    <property type="match status" value="1"/>
</dbReference>
<organism evidence="6 7">
    <name type="scientific">Drosophila busckii</name>
    <name type="common">Fruit fly</name>
    <dbReference type="NCBI Taxonomy" id="30019"/>
    <lineage>
        <taxon>Eukaryota</taxon>
        <taxon>Metazoa</taxon>
        <taxon>Ecdysozoa</taxon>
        <taxon>Arthropoda</taxon>
        <taxon>Hexapoda</taxon>
        <taxon>Insecta</taxon>
        <taxon>Pterygota</taxon>
        <taxon>Neoptera</taxon>
        <taxon>Endopterygota</taxon>
        <taxon>Diptera</taxon>
        <taxon>Brachycera</taxon>
        <taxon>Muscomorpha</taxon>
        <taxon>Ephydroidea</taxon>
        <taxon>Drosophilidae</taxon>
        <taxon>Drosophila</taxon>
    </lineage>
</organism>
<keyword evidence="7" id="KW-1185">Reference proteome</keyword>
<evidence type="ECO:0000256" key="4">
    <source>
        <dbReference type="ARBA" id="ARBA00023136"/>
    </source>
</evidence>
<keyword evidence="4 5" id="KW-0472">Membrane</keyword>
<accession>A0A0M3QXA9</accession>
<comment type="similarity">
    <text evidence="5">Belongs to the BI1 family.</text>
</comment>
<dbReference type="SMR" id="A0A0M3QXA9"/>
<feature type="transmembrane region" description="Helical" evidence="5">
    <location>
        <begin position="105"/>
        <end position="124"/>
    </location>
</feature>
<keyword evidence="3 5" id="KW-1133">Transmembrane helix</keyword>
<dbReference type="Pfam" id="PF01027">
    <property type="entry name" value="Bax1-I"/>
    <property type="match status" value="1"/>
</dbReference>
<evidence type="ECO:0000256" key="5">
    <source>
        <dbReference type="RuleBase" id="RU004379"/>
    </source>
</evidence>
<protein>
    <submittedName>
        <fullName evidence="6">CG9722</fullName>
    </submittedName>
</protein>
<dbReference type="Proteomes" id="UP000494163">
    <property type="component" value="Chromosome 3R"/>
</dbReference>
<sequence>MSFDNQSVRLGFIRKVYMILLTQLLFTFAVISLFLSCNHLKRYVQLNQWLLWLAMGIMLITLIALMCCQAARRRTPTNYICLGAFTAAQSFMLAIAASHFDLNSVLMAVGLTAAICLGLTIFALQTKYDFTMLGGVLVSCMIALLLFGLAGIFIGGNLVGLMLSSFSAVLFSVYLIYDTQLMLGGQHQYAISPEEYIFAALNLYMDIANIFMDILRILADLQE</sequence>